<keyword evidence="3" id="KW-1185">Reference proteome</keyword>
<evidence type="ECO:0000313" key="2">
    <source>
        <dbReference type="EMBL" id="NGO67886.1"/>
    </source>
</evidence>
<evidence type="ECO:0000313" key="3">
    <source>
        <dbReference type="Proteomes" id="UP000477722"/>
    </source>
</evidence>
<accession>A0A6G4WRJ4</accession>
<organism evidence="2 3">
    <name type="scientific">Streptomyces boncukensis</name>
    <dbReference type="NCBI Taxonomy" id="2711219"/>
    <lineage>
        <taxon>Bacteria</taxon>
        <taxon>Bacillati</taxon>
        <taxon>Actinomycetota</taxon>
        <taxon>Actinomycetes</taxon>
        <taxon>Kitasatosporales</taxon>
        <taxon>Streptomycetaceae</taxon>
        <taxon>Streptomyces</taxon>
    </lineage>
</organism>
<keyword evidence="1" id="KW-1133">Transmembrane helix</keyword>
<dbReference type="AlphaFoldDB" id="A0A6G4WRJ4"/>
<reference evidence="2 3" key="1">
    <citation type="submission" date="2020-02" db="EMBL/GenBank/DDBJ databases">
        <title>Whole-genome analyses of novel actinobacteria.</title>
        <authorList>
            <person name="Sahin N."/>
            <person name="Tatar D."/>
        </authorList>
    </citation>
    <scope>NUCLEOTIDE SEQUENCE [LARGE SCALE GENOMIC DNA]</scope>
    <source>
        <strain evidence="2 3">SB3404</strain>
    </source>
</reference>
<evidence type="ECO:0000256" key="1">
    <source>
        <dbReference type="SAM" id="Phobius"/>
    </source>
</evidence>
<proteinExistence type="predicted"/>
<sequence length="71" mass="7560">MRDEVNRRLVLGVAGPVLAGLLVFAAIVLPGHGLSFTRFGVAAASFLLTSLGVSALANWLLSRRQERLTRG</sequence>
<feature type="transmembrane region" description="Helical" evidence="1">
    <location>
        <begin position="9"/>
        <end position="29"/>
    </location>
</feature>
<comment type="caution">
    <text evidence="2">The sequence shown here is derived from an EMBL/GenBank/DDBJ whole genome shotgun (WGS) entry which is preliminary data.</text>
</comment>
<dbReference type="Proteomes" id="UP000477722">
    <property type="component" value="Unassembled WGS sequence"/>
</dbReference>
<name>A0A6G4WRJ4_9ACTN</name>
<feature type="transmembrane region" description="Helical" evidence="1">
    <location>
        <begin position="41"/>
        <end position="61"/>
    </location>
</feature>
<dbReference type="RefSeq" id="WP_165297544.1">
    <property type="nucleotide sequence ID" value="NZ_JAAKZZ010000035.1"/>
</dbReference>
<gene>
    <name evidence="2" type="ORF">G5C65_05845</name>
</gene>
<dbReference type="EMBL" id="JAAKZZ010000035">
    <property type="protein sequence ID" value="NGO67886.1"/>
    <property type="molecule type" value="Genomic_DNA"/>
</dbReference>
<protein>
    <submittedName>
        <fullName evidence="2">Uncharacterized protein</fullName>
    </submittedName>
</protein>
<keyword evidence="1" id="KW-0472">Membrane</keyword>
<keyword evidence="1" id="KW-0812">Transmembrane</keyword>